<accession>A0A6I4J432</accession>
<sequence length="100" mass="11175">MPMNRMMRIVSIALVALALAAPATAQRRGDQYRAYEAHQSGRVLSLREIEDRILPRMRGSTYLGPEFDGGVYRLKFMRSGSVIWVDVDARTGAVIGRSGY</sequence>
<dbReference type="Proteomes" id="UP000441389">
    <property type="component" value="Unassembled WGS sequence"/>
</dbReference>
<organism evidence="2 3">
    <name type="scientific">Sphingomonas horti</name>
    <dbReference type="NCBI Taxonomy" id="2682842"/>
    <lineage>
        <taxon>Bacteria</taxon>
        <taxon>Pseudomonadati</taxon>
        <taxon>Pseudomonadota</taxon>
        <taxon>Alphaproteobacteria</taxon>
        <taxon>Sphingomonadales</taxon>
        <taxon>Sphingomonadaceae</taxon>
        <taxon>Sphingomonas</taxon>
    </lineage>
</organism>
<feature type="signal peptide" evidence="1">
    <location>
        <begin position="1"/>
        <end position="25"/>
    </location>
</feature>
<keyword evidence="1" id="KW-0732">Signal</keyword>
<proteinExistence type="predicted"/>
<evidence type="ECO:0000313" key="3">
    <source>
        <dbReference type="Proteomes" id="UP000441389"/>
    </source>
</evidence>
<reference evidence="2 3" key="1">
    <citation type="submission" date="2019-12" db="EMBL/GenBank/DDBJ databases">
        <authorList>
            <person name="Huq M.A."/>
        </authorList>
    </citation>
    <scope>NUCLEOTIDE SEQUENCE [LARGE SCALE GENOMIC DNA]</scope>
    <source>
        <strain evidence="2 3">MAH-20</strain>
    </source>
</reference>
<evidence type="ECO:0000256" key="1">
    <source>
        <dbReference type="SAM" id="SignalP"/>
    </source>
</evidence>
<name>A0A6I4J432_9SPHN</name>
<protein>
    <recommendedName>
        <fullName evidence="4">PepSY domain-containing protein</fullName>
    </recommendedName>
</protein>
<evidence type="ECO:0000313" key="2">
    <source>
        <dbReference type="EMBL" id="MVO79430.1"/>
    </source>
</evidence>
<dbReference type="EMBL" id="WQMS01000020">
    <property type="protein sequence ID" value="MVO79430.1"/>
    <property type="molecule type" value="Genomic_DNA"/>
</dbReference>
<dbReference type="AlphaFoldDB" id="A0A6I4J432"/>
<evidence type="ECO:0008006" key="4">
    <source>
        <dbReference type="Google" id="ProtNLM"/>
    </source>
</evidence>
<comment type="caution">
    <text evidence="2">The sequence shown here is derived from an EMBL/GenBank/DDBJ whole genome shotgun (WGS) entry which is preliminary data.</text>
</comment>
<keyword evidence="3" id="KW-1185">Reference proteome</keyword>
<feature type="chain" id="PRO_5026093003" description="PepSY domain-containing protein" evidence="1">
    <location>
        <begin position="26"/>
        <end position="100"/>
    </location>
</feature>
<gene>
    <name evidence="2" type="ORF">GON01_15970</name>
</gene>